<name>A0A5D0MED3_9BACT</name>
<protein>
    <recommendedName>
        <fullName evidence="3">Roadblock/LC7 domain-containing protein</fullName>
    </recommendedName>
</protein>
<organism evidence="1 2">
    <name type="scientific">Candidatus Mcinerneyibacterium aminivorans</name>
    <dbReference type="NCBI Taxonomy" id="2703815"/>
    <lineage>
        <taxon>Bacteria</taxon>
        <taxon>Candidatus Macinerneyibacteriota</taxon>
        <taxon>Candidatus Mcinerneyibacteria</taxon>
        <taxon>Candidatus Mcinerneyibacteriales</taxon>
        <taxon>Candidatus Mcinerneyibacteriaceae</taxon>
        <taxon>Candidatus Mcinerneyibacterium</taxon>
    </lineage>
</organism>
<sequence>MDYKKVLDEVMSKVKGAIYVTFCGSDGLGIASSTDNVLPPEVDLGDEKITSFLVSKANVLRDMNIGRIKEDITITKNYIILVRMVTDDYFVSMVCTHAVNIKIARYYLYKVAKMFRKELK</sequence>
<evidence type="ECO:0008006" key="3">
    <source>
        <dbReference type="Google" id="ProtNLM"/>
    </source>
</evidence>
<reference evidence="1" key="1">
    <citation type="submission" date="2019-08" db="EMBL/GenBank/DDBJ databases">
        <title>Genomic characterization of a novel candidate phylum (ARYD3) from a high temperature, high salinity tertiary oil reservoir in north central Oklahoma, USA.</title>
        <authorList>
            <person name="Youssef N.H."/>
            <person name="Yadav A."/>
            <person name="Elshahed M.S."/>
        </authorList>
    </citation>
    <scope>NUCLEOTIDE SEQUENCE [LARGE SCALE GENOMIC DNA]</scope>
    <source>
        <strain evidence="1">ARYD3</strain>
    </source>
</reference>
<dbReference type="Proteomes" id="UP000324143">
    <property type="component" value="Unassembled WGS sequence"/>
</dbReference>
<gene>
    <name evidence="1" type="ORF">FXF47_01100</name>
</gene>
<dbReference type="SUPFAM" id="SSF103196">
    <property type="entry name" value="Roadblock/LC7 domain"/>
    <property type="match status" value="1"/>
</dbReference>
<evidence type="ECO:0000313" key="1">
    <source>
        <dbReference type="EMBL" id="TYB32044.1"/>
    </source>
</evidence>
<evidence type="ECO:0000313" key="2">
    <source>
        <dbReference type="Proteomes" id="UP000324143"/>
    </source>
</evidence>
<dbReference type="EMBL" id="VSIX01000010">
    <property type="protein sequence ID" value="TYB32044.1"/>
    <property type="molecule type" value="Genomic_DNA"/>
</dbReference>
<dbReference type="Gene3D" id="3.30.450.30">
    <property type="entry name" value="Dynein light chain 2a, cytoplasmic"/>
    <property type="match status" value="1"/>
</dbReference>
<keyword evidence="2" id="KW-1185">Reference proteome</keyword>
<accession>A0A5D0MED3</accession>
<dbReference type="AlphaFoldDB" id="A0A5D0MED3"/>
<proteinExistence type="predicted"/>
<comment type="caution">
    <text evidence="1">The sequence shown here is derived from an EMBL/GenBank/DDBJ whole genome shotgun (WGS) entry which is preliminary data.</text>
</comment>